<dbReference type="GO" id="GO:0000149">
    <property type="term" value="F:SNARE binding"/>
    <property type="evidence" value="ECO:0007669"/>
    <property type="project" value="TreeGrafter"/>
</dbReference>
<evidence type="ECO:0000313" key="2">
    <source>
        <dbReference type="Ensembl" id="ENSBIXP00000007820.1"/>
    </source>
</evidence>
<feature type="region of interest" description="Disordered" evidence="1">
    <location>
        <begin position="567"/>
        <end position="592"/>
    </location>
</feature>
<feature type="compositionally biased region" description="Low complexity" evidence="1">
    <location>
        <begin position="53"/>
        <end position="67"/>
    </location>
</feature>
<sequence>MPLPQTEASGPEPHRPQEPAEPHTPAQGARRASSEDAPGAGHEGSRPGLGTLRRAFSRASQRASVRAPRGDARLLRLSGRFLFGSLRRTPDNGPAGDQTGSTSEPGPACGRKGSSKAKEGVSRRSSTREGPAEAEGTSVADLISERQLLAAFEQLRHLETGLVAEKASCTFQQDPTGFARRAMDVCLHYDGLAAEIGAIVRETLGPDGVDAAALEELARVVRAEEEAHPEPPADGDFLRTPRRWRQYWEDAVRRSAEERVRQAGAGEAPGAADAAPDLARLLAELGALVRRDLQKVQREVHPAYAAAGFPAWEAYLRAFHGAVAGRLQELAHDARGCEQLYVLLDWVANVYSSPDFLGSQDQALPSEPLPPLLAPDVWARLEDDYTSFLETKISSCFDGILQLEQSRWAAADAPDVLQGLYHTSLSFDVCMLVAEHVKAAGAISAELEATTLGICARALGLFLQKCGRILGRDVVGGVARVWTLVVPGEEPTHPVSSNPRLWTTGREKPGGRTRGLSSQGESPRPVRTPPPRFEKAFLESGAVSEPNLCASINACQELRWVCPAVPSATGRGRESPGNRDADTDPAAPWRPCLEASWRGPPLRARPRPCPLRGVLPLPRRAEALEGTRGASGLSRGQGSSHPCPAHPCHPGLHALLPSSRSAFFLLGTLSVLGSPP</sequence>
<name>A0A4W2C7L9_BOBOX</name>
<dbReference type="AlphaFoldDB" id="A0A4W2C7L9"/>
<evidence type="ECO:0000313" key="3">
    <source>
        <dbReference type="Proteomes" id="UP000314981"/>
    </source>
</evidence>
<dbReference type="Pfam" id="PF06046">
    <property type="entry name" value="Sec6"/>
    <property type="match status" value="1"/>
</dbReference>
<feature type="region of interest" description="Disordered" evidence="1">
    <location>
        <begin position="1"/>
        <end position="71"/>
    </location>
</feature>
<reference evidence="2 3" key="1">
    <citation type="submission" date="2018-11" db="EMBL/GenBank/DDBJ databases">
        <title>Haplotype-resolved cattle genomes.</title>
        <authorList>
            <person name="Low W.Y."/>
            <person name="Tearle R."/>
            <person name="Bickhart D.M."/>
            <person name="Rosen B.D."/>
            <person name="Koren S."/>
            <person name="Rhie A."/>
            <person name="Hiendleder S."/>
            <person name="Phillippy A.M."/>
            <person name="Smith T.P.L."/>
            <person name="Williams J.L."/>
        </authorList>
    </citation>
    <scope>NUCLEOTIDE SEQUENCE [LARGE SCALE GENOMIC DNA]</scope>
</reference>
<feature type="compositionally biased region" description="Basic and acidic residues" evidence="1">
    <location>
        <begin position="116"/>
        <end position="131"/>
    </location>
</feature>
<dbReference type="Ensembl" id="ENSBIXT00000001058.1">
    <property type="protein sequence ID" value="ENSBIXP00000007820.1"/>
    <property type="gene ID" value="ENSBIXG00000013704.1"/>
</dbReference>
<keyword evidence="3" id="KW-1185">Reference proteome</keyword>
<protein>
    <submittedName>
        <fullName evidence="2">Uncharacterized protein</fullName>
    </submittedName>
</protein>
<feature type="compositionally biased region" description="Basic and acidic residues" evidence="1">
    <location>
        <begin position="12"/>
        <end position="21"/>
    </location>
</feature>
<dbReference type="GO" id="GO:0000145">
    <property type="term" value="C:exocyst"/>
    <property type="evidence" value="ECO:0007669"/>
    <property type="project" value="InterPro"/>
</dbReference>
<proteinExistence type="predicted"/>
<accession>A0A4W2C7L9</accession>
<feature type="region of interest" description="Disordered" evidence="1">
    <location>
        <begin position="84"/>
        <end position="138"/>
    </location>
</feature>
<dbReference type="Proteomes" id="UP000314981">
    <property type="component" value="Chromosome 21"/>
</dbReference>
<reference evidence="2" key="2">
    <citation type="submission" date="2025-08" db="UniProtKB">
        <authorList>
            <consortium name="Ensembl"/>
        </authorList>
    </citation>
    <scope>IDENTIFICATION</scope>
</reference>
<feature type="region of interest" description="Disordered" evidence="1">
    <location>
        <begin position="489"/>
        <end position="532"/>
    </location>
</feature>
<dbReference type="GO" id="GO:0051601">
    <property type="term" value="P:exocyst localization"/>
    <property type="evidence" value="ECO:0007669"/>
    <property type="project" value="TreeGrafter"/>
</dbReference>
<dbReference type="PANTHER" id="PTHR21292">
    <property type="entry name" value="EXOCYST COMPLEX COMPONENT SEC6-RELATED"/>
    <property type="match status" value="1"/>
</dbReference>
<evidence type="ECO:0000256" key="1">
    <source>
        <dbReference type="SAM" id="MobiDB-lite"/>
    </source>
</evidence>
<feature type="compositionally biased region" description="Basic and acidic residues" evidence="1">
    <location>
        <begin position="571"/>
        <end position="582"/>
    </location>
</feature>
<organism evidence="2 3">
    <name type="scientific">Bos indicus x Bos taurus</name>
    <name type="common">Hybrid cattle</name>
    <dbReference type="NCBI Taxonomy" id="30522"/>
    <lineage>
        <taxon>Eukaryota</taxon>
        <taxon>Metazoa</taxon>
        <taxon>Chordata</taxon>
        <taxon>Craniata</taxon>
        <taxon>Vertebrata</taxon>
        <taxon>Euteleostomi</taxon>
        <taxon>Mammalia</taxon>
        <taxon>Eutheria</taxon>
        <taxon>Laurasiatheria</taxon>
        <taxon>Artiodactyla</taxon>
        <taxon>Ruminantia</taxon>
        <taxon>Pecora</taxon>
        <taxon>Bovidae</taxon>
        <taxon>Bovinae</taxon>
        <taxon>Bos</taxon>
    </lineage>
</organism>
<dbReference type="InterPro" id="IPR010326">
    <property type="entry name" value="EXOC3/Sec6"/>
</dbReference>
<reference evidence="2" key="3">
    <citation type="submission" date="2025-09" db="UniProtKB">
        <authorList>
            <consortium name="Ensembl"/>
        </authorList>
    </citation>
    <scope>IDENTIFICATION</scope>
</reference>
<dbReference type="PANTHER" id="PTHR21292:SF14">
    <property type="entry name" value="EXOCYST COMPLEX COMPONENT 3-LIKE PROTEIN 4"/>
    <property type="match status" value="1"/>
</dbReference>
<dbReference type="STRING" id="30522.A0A4W2C7L9"/>
<dbReference type="GO" id="GO:0006887">
    <property type="term" value="P:exocytosis"/>
    <property type="evidence" value="ECO:0007669"/>
    <property type="project" value="InterPro"/>
</dbReference>